<keyword evidence="4 6" id="KW-0597">Phosphoprotein</keyword>
<protein>
    <recommendedName>
        <fullName evidence="4">Protein-glutamate methylesterase/protein-glutamine glutaminase</fullName>
        <ecNumber evidence="4">3.1.1.61</ecNumber>
        <ecNumber evidence="4">3.5.1.44</ecNumber>
    </recommendedName>
</protein>
<keyword evidence="2 4" id="KW-0378">Hydrolase</keyword>
<keyword evidence="4" id="KW-0963">Cytoplasm</keyword>
<dbReference type="SMART" id="SM00448">
    <property type="entry name" value="REC"/>
    <property type="match status" value="1"/>
</dbReference>
<gene>
    <name evidence="10" type="primary">cheB_1</name>
    <name evidence="4" type="synonym">cheB</name>
    <name evidence="10" type="ORF">SIID45300_00405</name>
</gene>
<dbReference type="PROSITE" id="PS50122">
    <property type="entry name" value="CHEB"/>
    <property type="match status" value="1"/>
</dbReference>
<evidence type="ECO:0000256" key="2">
    <source>
        <dbReference type="ARBA" id="ARBA00022801"/>
    </source>
</evidence>
<comment type="catalytic activity">
    <reaction evidence="4">
        <text>L-glutaminyl-[protein] + H2O = L-glutamyl-[protein] + NH4(+)</text>
        <dbReference type="Rhea" id="RHEA:16441"/>
        <dbReference type="Rhea" id="RHEA-COMP:10207"/>
        <dbReference type="Rhea" id="RHEA-COMP:10208"/>
        <dbReference type="ChEBI" id="CHEBI:15377"/>
        <dbReference type="ChEBI" id="CHEBI:28938"/>
        <dbReference type="ChEBI" id="CHEBI:29973"/>
        <dbReference type="ChEBI" id="CHEBI:30011"/>
        <dbReference type="EC" id="3.5.1.44"/>
    </reaction>
</comment>
<dbReference type="InterPro" id="IPR001789">
    <property type="entry name" value="Sig_transdc_resp-reg_receiver"/>
</dbReference>
<feature type="region of interest" description="Disordered" evidence="7">
    <location>
        <begin position="144"/>
        <end position="195"/>
    </location>
</feature>
<feature type="compositionally biased region" description="Pro residues" evidence="7">
    <location>
        <begin position="183"/>
        <end position="195"/>
    </location>
</feature>
<comment type="similarity">
    <text evidence="4">Belongs to the CheB family.</text>
</comment>
<feature type="active site" evidence="4 5">
    <location>
        <position position="354"/>
    </location>
</feature>
<dbReference type="RefSeq" id="WP_420903821.1">
    <property type="nucleotide sequence ID" value="NZ_BAAFGK010000002.1"/>
</dbReference>
<evidence type="ECO:0000259" key="9">
    <source>
        <dbReference type="PROSITE" id="PS50122"/>
    </source>
</evidence>
<evidence type="ECO:0000256" key="6">
    <source>
        <dbReference type="PROSITE-ProRule" id="PRU00169"/>
    </source>
</evidence>
<feature type="domain" description="CheB-type methylesterase" evidence="9">
    <location>
        <begin position="221"/>
        <end position="413"/>
    </location>
</feature>
<comment type="catalytic activity">
    <reaction evidence="3 4">
        <text>[protein]-L-glutamate 5-O-methyl ester + H2O = L-glutamyl-[protein] + methanol + H(+)</text>
        <dbReference type="Rhea" id="RHEA:23236"/>
        <dbReference type="Rhea" id="RHEA-COMP:10208"/>
        <dbReference type="Rhea" id="RHEA-COMP:10311"/>
        <dbReference type="ChEBI" id="CHEBI:15377"/>
        <dbReference type="ChEBI" id="CHEBI:15378"/>
        <dbReference type="ChEBI" id="CHEBI:17790"/>
        <dbReference type="ChEBI" id="CHEBI:29973"/>
        <dbReference type="ChEBI" id="CHEBI:82795"/>
        <dbReference type="EC" id="3.1.1.61"/>
    </reaction>
</comment>
<dbReference type="EMBL" id="BAAFGK010000002">
    <property type="protein sequence ID" value="GAB0056101.1"/>
    <property type="molecule type" value="Genomic_DNA"/>
</dbReference>
<evidence type="ECO:0000256" key="4">
    <source>
        <dbReference type="HAMAP-Rule" id="MF_00099"/>
    </source>
</evidence>
<evidence type="ECO:0000256" key="1">
    <source>
        <dbReference type="ARBA" id="ARBA00022500"/>
    </source>
</evidence>
<dbReference type="PROSITE" id="PS50110">
    <property type="entry name" value="RESPONSE_REGULATORY"/>
    <property type="match status" value="1"/>
</dbReference>
<dbReference type="PANTHER" id="PTHR42872">
    <property type="entry name" value="PROTEIN-GLUTAMATE METHYLESTERASE/PROTEIN-GLUTAMINE GLUTAMINASE"/>
    <property type="match status" value="1"/>
</dbReference>
<dbReference type="SUPFAM" id="SSF52172">
    <property type="entry name" value="CheY-like"/>
    <property type="match status" value="1"/>
</dbReference>
<evidence type="ECO:0000313" key="10">
    <source>
        <dbReference type="EMBL" id="GAB0056101.1"/>
    </source>
</evidence>
<dbReference type="InterPro" id="IPR000673">
    <property type="entry name" value="Sig_transdc_resp-reg_Me-estase"/>
</dbReference>
<dbReference type="InterPro" id="IPR035909">
    <property type="entry name" value="CheB_C"/>
</dbReference>
<evidence type="ECO:0000256" key="3">
    <source>
        <dbReference type="ARBA" id="ARBA00048267"/>
    </source>
</evidence>
<dbReference type="InterPro" id="IPR008248">
    <property type="entry name" value="CheB-like"/>
</dbReference>
<comment type="domain">
    <text evidence="4">Contains a C-terminal catalytic domain, and an N-terminal region which modulates catalytic activity.</text>
</comment>
<feature type="active site" evidence="4 5">
    <location>
        <position position="258"/>
    </location>
</feature>
<evidence type="ECO:0000256" key="5">
    <source>
        <dbReference type="PROSITE-ProRule" id="PRU00050"/>
    </source>
</evidence>
<name>A0ABQ0C5D4_9PROT</name>
<feature type="modified residue" description="4-aspartylphosphate" evidence="4 6">
    <location>
        <position position="64"/>
    </location>
</feature>
<reference evidence="10 11" key="1">
    <citation type="submission" date="2024-09" db="EMBL/GenBank/DDBJ databases">
        <title>Draft genome sequence of Candidatus Magnetaquicoccaceae bacterium FCR-1.</title>
        <authorList>
            <person name="Shimoshige H."/>
            <person name="Shimamura S."/>
            <person name="Taoka A."/>
            <person name="Kobayashi H."/>
            <person name="Maekawa T."/>
        </authorList>
    </citation>
    <scope>NUCLEOTIDE SEQUENCE [LARGE SCALE GENOMIC DNA]</scope>
    <source>
        <strain evidence="10 11">FCR-1</strain>
    </source>
</reference>
<sequence length="416" mass="44217">MAEPIKAMVVDDTITYRMIMKNVAESIPGIRVTATSSNGKLALDKIVAQFTANDPERPDLVLLDVEMPVMDGLTTLKELRKRYPKLTVVMVSSTSRQNANIIVECLNAGALDFITKPLENNVEKAKTTLRQSLEPILTVLQQNLENDKGGSGGSGSAPSSPPPVSHAPQAFAMPAPGARMPMPSTPPRTSPMPPPPGRMAPLPSAPIVAPTRSAISMKGPPHPDLLLIGSSTGGPAALTTIFSMLREKLPIPTLIVQHMPPVFTTSLAAQLSRASGLMVKEARDEQPLTPGSVTIAMGGRHMTLQNRDGSLKLILNDGPKVNECRPAVDVLFMSVAASFTGNILSVILTGMGRDGTNGVDALKRGGKTWCITQDKNSCVVYGMPRSVEEKGLSDESLSLETIGPRIIQLCNPSVAR</sequence>
<evidence type="ECO:0000259" key="8">
    <source>
        <dbReference type="PROSITE" id="PS50110"/>
    </source>
</evidence>
<dbReference type="CDD" id="cd17541">
    <property type="entry name" value="REC_CheB-like"/>
    <property type="match status" value="1"/>
</dbReference>
<dbReference type="InterPro" id="IPR011006">
    <property type="entry name" value="CheY-like_superfamily"/>
</dbReference>
<organism evidence="10 11">
    <name type="scientific">Candidatus Magnetaquiglobus chichijimensis</name>
    <dbReference type="NCBI Taxonomy" id="3141448"/>
    <lineage>
        <taxon>Bacteria</taxon>
        <taxon>Pseudomonadati</taxon>
        <taxon>Pseudomonadota</taxon>
        <taxon>Magnetococcia</taxon>
        <taxon>Magnetococcales</taxon>
        <taxon>Candidatus Magnetaquicoccaceae</taxon>
        <taxon>Candidatus Magnetaquiglobus</taxon>
    </lineage>
</organism>
<dbReference type="NCBIfam" id="NF001965">
    <property type="entry name" value="PRK00742.1"/>
    <property type="match status" value="1"/>
</dbReference>
<keyword evidence="1 4" id="KW-0145">Chemotaxis</keyword>
<comment type="PTM">
    <text evidence="4">Phosphorylated by CheA. Phosphorylation of the N-terminal regulatory domain activates the methylesterase activity.</text>
</comment>
<keyword evidence="11" id="KW-1185">Reference proteome</keyword>
<proteinExistence type="inferred from homology"/>
<dbReference type="PANTHER" id="PTHR42872:SF3">
    <property type="entry name" value="PROTEIN-GLUTAMATE METHYLESTERASE_PROTEIN-GLUTAMINE GLUTAMINASE 1"/>
    <property type="match status" value="1"/>
</dbReference>
<evidence type="ECO:0000256" key="7">
    <source>
        <dbReference type="SAM" id="MobiDB-lite"/>
    </source>
</evidence>
<comment type="caution">
    <text evidence="10">The sequence shown here is derived from an EMBL/GenBank/DDBJ whole genome shotgun (WGS) entry which is preliminary data.</text>
</comment>
<dbReference type="Proteomes" id="UP001628193">
    <property type="component" value="Unassembled WGS sequence"/>
</dbReference>
<evidence type="ECO:0000313" key="11">
    <source>
        <dbReference type="Proteomes" id="UP001628193"/>
    </source>
</evidence>
<dbReference type="HAMAP" id="MF_00099">
    <property type="entry name" value="CheB_chemtxs"/>
    <property type="match status" value="1"/>
</dbReference>
<dbReference type="CDD" id="cd16432">
    <property type="entry name" value="CheB_Rec"/>
    <property type="match status" value="1"/>
</dbReference>
<feature type="domain" description="Response regulatory" evidence="8">
    <location>
        <begin position="6"/>
        <end position="131"/>
    </location>
</feature>
<dbReference type="Gene3D" id="3.40.50.2300">
    <property type="match status" value="1"/>
</dbReference>
<dbReference type="Pfam" id="PF00072">
    <property type="entry name" value="Response_reg"/>
    <property type="match status" value="1"/>
</dbReference>
<dbReference type="GO" id="GO:0008984">
    <property type="term" value="F:protein-glutamate methylesterase activity"/>
    <property type="evidence" value="ECO:0007669"/>
    <property type="project" value="UniProtKB-EC"/>
</dbReference>
<dbReference type="Gene3D" id="3.40.50.180">
    <property type="entry name" value="Methylesterase CheB, C-terminal domain"/>
    <property type="match status" value="1"/>
</dbReference>
<comment type="function">
    <text evidence="4">Involved in chemotaxis. Part of a chemotaxis signal transduction system that modulates chemotaxis in response to various stimuli. Catalyzes the demethylation of specific methylglutamate residues introduced into the chemoreceptors (methyl-accepting chemotaxis proteins or MCP) by CheR. Also mediates the irreversible deamidation of specific glutamine residues to glutamic acid.</text>
</comment>
<dbReference type="Pfam" id="PF01339">
    <property type="entry name" value="CheB_methylest"/>
    <property type="match status" value="1"/>
</dbReference>
<dbReference type="EC" id="3.1.1.61" evidence="4"/>
<comment type="subcellular location">
    <subcellularLocation>
        <location evidence="4">Cytoplasm</location>
    </subcellularLocation>
</comment>
<dbReference type="EC" id="3.5.1.44" evidence="4"/>
<feature type="active site" evidence="4 5">
    <location>
        <position position="231"/>
    </location>
</feature>
<accession>A0ABQ0C5D4</accession>
<dbReference type="SUPFAM" id="SSF52738">
    <property type="entry name" value="Methylesterase CheB, C-terminal domain"/>
    <property type="match status" value="1"/>
</dbReference>
<feature type="compositionally biased region" description="Low complexity" evidence="7">
    <location>
        <begin position="170"/>
        <end position="182"/>
    </location>
</feature>